<dbReference type="OrthoDB" id="9802489at2"/>
<feature type="domain" description="Carboxymuconolactone decarboxylase-like" evidence="1">
    <location>
        <begin position="168"/>
        <end position="247"/>
    </location>
</feature>
<reference evidence="2 3" key="1">
    <citation type="submission" date="2014-03" db="EMBL/GenBank/DDBJ databases">
        <title>Genomics of Bifidobacteria.</title>
        <authorList>
            <person name="Ventura M."/>
            <person name="Milani C."/>
            <person name="Lugli G.A."/>
        </authorList>
    </citation>
    <scope>NUCLEOTIDE SEQUENCE [LARGE SCALE GENOMIC DNA]</scope>
    <source>
        <strain evidence="2 3">DSM 22766</strain>
    </source>
</reference>
<dbReference type="InterPro" id="IPR029032">
    <property type="entry name" value="AhpD-like"/>
</dbReference>
<dbReference type="InterPro" id="IPR052512">
    <property type="entry name" value="4CMD/NDH-1_regulator"/>
</dbReference>
<dbReference type="PATRIC" id="fig|1437605.7.peg.1048"/>
<evidence type="ECO:0000313" key="2">
    <source>
        <dbReference type="EMBL" id="KFI40653.1"/>
    </source>
</evidence>
<feature type="domain" description="Carboxymuconolactone decarboxylase-like" evidence="1">
    <location>
        <begin position="27"/>
        <end position="110"/>
    </location>
</feature>
<dbReference type="Proteomes" id="UP000029015">
    <property type="component" value="Unassembled WGS sequence"/>
</dbReference>
<name>A0A086Z2A3_9BIFI</name>
<dbReference type="PANTHER" id="PTHR33570">
    <property type="entry name" value="4-CARBOXYMUCONOLACTONE DECARBOXYLASE FAMILY PROTEIN"/>
    <property type="match status" value="1"/>
</dbReference>
<dbReference type="Gene3D" id="1.20.1290.10">
    <property type="entry name" value="AhpD-like"/>
    <property type="match status" value="1"/>
</dbReference>
<proteinExistence type="predicted"/>
<dbReference type="SUPFAM" id="SSF69118">
    <property type="entry name" value="AhpD-like"/>
    <property type="match status" value="1"/>
</dbReference>
<evidence type="ECO:0000259" key="1">
    <source>
        <dbReference type="Pfam" id="PF02627"/>
    </source>
</evidence>
<dbReference type="Pfam" id="PF02627">
    <property type="entry name" value="CMD"/>
    <property type="match status" value="2"/>
</dbReference>
<protein>
    <submittedName>
        <fullName evidence="2">Carboxymuconolactone decarboxylase family protein</fullName>
    </submittedName>
</protein>
<dbReference type="EMBL" id="JGYK01000001">
    <property type="protein sequence ID" value="KFI40653.1"/>
    <property type="molecule type" value="Genomic_DNA"/>
</dbReference>
<dbReference type="eggNOG" id="COG0599">
    <property type="taxonomic scope" value="Bacteria"/>
</dbReference>
<dbReference type="STRING" id="1437605.AB656_05110"/>
<sequence length="260" mass="29160">MPITDFAHDFHERMFPGYRSDFLRTDPEFIERFGSFAFDQVIHQSDLPDPTRFIAILASLIGCQGIDEFRAMIPAALNFGLSPVQLKEVVYQAVAYLGIGRVFPFLKAANQALSEAGVELPLEPQASTTSDEGSRLQAGERAQVDIFGEDMRGFAQSGPEDSRQMNYWLTSNCFGDYYSRSGLSRQEREMITFCFLAAQGGVEPQLTSHAVANLRIGNDKDFLIAAIYQLLPFIGYPRCLNALRCLRKAVDQRQPSRTDH</sequence>
<organism evidence="2 3">
    <name type="scientific">Bifidobacterium actinocoloniiforme DSM 22766</name>
    <dbReference type="NCBI Taxonomy" id="1437605"/>
    <lineage>
        <taxon>Bacteria</taxon>
        <taxon>Bacillati</taxon>
        <taxon>Actinomycetota</taxon>
        <taxon>Actinomycetes</taxon>
        <taxon>Bifidobacteriales</taxon>
        <taxon>Bifidobacteriaceae</taxon>
        <taxon>Bifidobacterium</taxon>
    </lineage>
</organism>
<dbReference type="GO" id="GO:0051920">
    <property type="term" value="F:peroxiredoxin activity"/>
    <property type="evidence" value="ECO:0007669"/>
    <property type="project" value="InterPro"/>
</dbReference>
<dbReference type="InterPro" id="IPR003779">
    <property type="entry name" value="CMD-like"/>
</dbReference>
<accession>A0A086Z2A3</accession>
<keyword evidence="3" id="KW-1185">Reference proteome</keyword>
<evidence type="ECO:0000313" key="3">
    <source>
        <dbReference type="Proteomes" id="UP000029015"/>
    </source>
</evidence>
<comment type="caution">
    <text evidence="2">The sequence shown here is derived from an EMBL/GenBank/DDBJ whole genome shotgun (WGS) entry which is preliminary data.</text>
</comment>
<dbReference type="KEGG" id="bact:AB656_05110"/>
<dbReference type="PANTHER" id="PTHR33570:SF2">
    <property type="entry name" value="CARBOXYMUCONOLACTONE DECARBOXYLASE-LIKE DOMAIN-CONTAINING PROTEIN"/>
    <property type="match status" value="1"/>
</dbReference>
<gene>
    <name evidence="2" type="ORF">BACT_1357</name>
</gene>
<dbReference type="AlphaFoldDB" id="A0A086Z2A3"/>